<dbReference type="OrthoDB" id="9802185at2"/>
<dbReference type="Pfam" id="PF00005">
    <property type="entry name" value="ABC_tran"/>
    <property type="match status" value="1"/>
</dbReference>
<evidence type="ECO:0000256" key="6">
    <source>
        <dbReference type="ARBA" id="ARBA00022840"/>
    </source>
</evidence>
<evidence type="ECO:0000313" key="10">
    <source>
        <dbReference type="Proteomes" id="UP000298381"/>
    </source>
</evidence>
<dbReference type="PANTHER" id="PTHR43166">
    <property type="entry name" value="AMINO ACID IMPORT ATP-BINDING PROTEIN"/>
    <property type="match status" value="1"/>
</dbReference>
<evidence type="ECO:0000256" key="2">
    <source>
        <dbReference type="ARBA" id="ARBA00005417"/>
    </source>
</evidence>
<reference evidence="9 10" key="1">
    <citation type="submission" date="2019-03" db="EMBL/GenBank/DDBJ databases">
        <title>Draft genome sequence data and analysis of a Fermenting Bacterium, Soehngenia longevitae strain 1933PT, isolated from petroleum reservoir in Azerbaijan.</title>
        <authorList>
            <person name="Grouzdev D.S."/>
            <person name="Bidzhieva S.K."/>
            <person name="Sokolova D.S."/>
            <person name="Tourova T.P."/>
            <person name="Poltaraus A.B."/>
            <person name="Nazina T.N."/>
        </authorList>
    </citation>
    <scope>NUCLEOTIDE SEQUENCE [LARGE SCALE GENOMIC DNA]</scope>
    <source>
        <strain evidence="9 10">1933P</strain>
    </source>
</reference>
<evidence type="ECO:0000256" key="5">
    <source>
        <dbReference type="ARBA" id="ARBA00022741"/>
    </source>
</evidence>
<feature type="domain" description="ABC transporter" evidence="8">
    <location>
        <begin position="3"/>
        <end position="217"/>
    </location>
</feature>
<keyword evidence="5" id="KW-0547">Nucleotide-binding</keyword>
<comment type="caution">
    <text evidence="9">The sequence shown here is derived from an EMBL/GenBank/DDBJ whole genome shotgun (WGS) entry which is preliminary data.</text>
</comment>
<comment type="similarity">
    <text evidence="2">Belongs to the ABC transporter superfamily.</text>
</comment>
<evidence type="ECO:0000259" key="8">
    <source>
        <dbReference type="PROSITE" id="PS50893"/>
    </source>
</evidence>
<dbReference type="InterPro" id="IPR050086">
    <property type="entry name" value="MetN_ABC_transporter-like"/>
</dbReference>
<comment type="subcellular location">
    <subcellularLocation>
        <location evidence="1">Cell membrane</location>
        <topology evidence="1">Peripheral membrane protein</topology>
    </subcellularLocation>
</comment>
<dbReference type="PANTHER" id="PTHR43166:SF9">
    <property type="entry name" value="GLUTAMATE_ASPARTATE IMPORT ATP-BINDING PROTEIN GLTL"/>
    <property type="match status" value="1"/>
</dbReference>
<dbReference type="InterPro" id="IPR027417">
    <property type="entry name" value="P-loop_NTPase"/>
</dbReference>
<evidence type="ECO:0000256" key="7">
    <source>
        <dbReference type="ARBA" id="ARBA00023136"/>
    </source>
</evidence>
<dbReference type="PROSITE" id="PS50893">
    <property type="entry name" value="ABC_TRANSPORTER_2"/>
    <property type="match status" value="1"/>
</dbReference>
<evidence type="ECO:0000256" key="1">
    <source>
        <dbReference type="ARBA" id="ARBA00004202"/>
    </source>
</evidence>
<evidence type="ECO:0000256" key="3">
    <source>
        <dbReference type="ARBA" id="ARBA00022448"/>
    </source>
</evidence>
<protein>
    <submittedName>
        <fullName evidence="9">Amino acid ABC transporter ATP-binding protein</fullName>
    </submittedName>
</protein>
<accession>A0A4Z0D9Y3</accession>
<organism evidence="9 10">
    <name type="scientific">Soehngenia longivitae</name>
    <dbReference type="NCBI Taxonomy" id="2562294"/>
    <lineage>
        <taxon>Bacteria</taxon>
        <taxon>Bacillati</taxon>
        <taxon>Bacillota</taxon>
        <taxon>Tissierellia</taxon>
        <taxon>Tissierellales</taxon>
        <taxon>Tissierellaceae</taxon>
        <taxon>Soehngenia</taxon>
    </lineage>
</organism>
<dbReference type="SUPFAM" id="SSF52540">
    <property type="entry name" value="P-loop containing nucleoside triphosphate hydrolases"/>
    <property type="match status" value="1"/>
</dbReference>
<dbReference type="EMBL" id="SRIB01000001">
    <property type="protein sequence ID" value="TFZ41687.1"/>
    <property type="molecule type" value="Genomic_DNA"/>
</dbReference>
<dbReference type="GO" id="GO:0016887">
    <property type="term" value="F:ATP hydrolysis activity"/>
    <property type="evidence" value="ECO:0007669"/>
    <property type="project" value="InterPro"/>
</dbReference>
<keyword evidence="7" id="KW-0472">Membrane</keyword>
<keyword evidence="3" id="KW-0813">Transport</keyword>
<evidence type="ECO:0000313" key="9">
    <source>
        <dbReference type="EMBL" id="TFZ41687.1"/>
    </source>
</evidence>
<gene>
    <name evidence="9" type="ORF">E4100_00695</name>
</gene>
<dbReference type="InterPro" id="IPR003439">
    <property type="entry name" value="ABC_transporter-like_ATP-bd"/>
</dbReference>
<proteinExistence type="inferred from homology"/>
<dbReference type="SMART" id="SM00382">
    <property type="entry name" value="AAA"/>
    <property type="match status" value="1"/>
</dbReference>
<keyword evidence="4" id="KW-1003">Cell membrane</keyword>
<name>A0A4Z0D9Y3_9FIRM</name>
<evidence type="ECO:0000256" key="4">
    <source>
        <dbReference type="ARBA" id="ARBA00022475"/>
    </source>
</evidence>
<keyword evidence="6 9" id="KW-0067">ATP-binding</keyword>
<keyword evidence="10" id="KW-1185">Reference proteome</keyword>
<sequence>MGLVVENISKSFGKIKVFDHLSFEVDAGSILCVEGKSGEGKTTLLRCLNKLEQVDEGSIFIDGENILQLKDARKIGSKIGLVFQNYNLFPHLTVMENLTITPNYLKIMNKEDVNLKAKKILKSLEIEDKENMYPYQLSGGQKQRVAIARACMLNPAVLCFDEPTSALDEDTSQKISSIIKNLANQGMAIIVVTHDIKFSRDISDLILKLEDGKLNRMQ</sequence>
<dbReference type="AlphaFoldDB" id="A0A4Z0D9Y3"/>
<dbReference type="GO" id="GO:0005524">
    <property type="term" value="F:ATP binding"/>
    <property type="evidence" value="ECO:0007669"/>
    <property type="project" value="UniProtKB-KW"/>
</dbReference>
<dbReference type="Proteomes" id="UP000298381">
    <property type="component" value="Unassembled WGS sequence"/>
</dbReference>
<dbReference type="RefSeq" id="WP_135269859.1">
    <property type="nucleotide sequence ID" value="NZ_SRIB01000001.1"/>
</dbReference>
<dbReference type="GO" id="GO:0005886">
    <property type="term" value="C:plasma membrane"/>
    <property type="evidence" value="ECO:0007669"/>
    <property type="project" value="UniProtKB-SubCell"/>
</dbReference>
<dbReference type="InterPro" id="IPR003593">
    <property type="entry name" value="AAA+_ATPase"/>
</dbReference>
<dbReference type="Gene3D" id="3.40.50.300">
    <property type="entry name" value="P-loop containing nucleotide triphosphate hydrolases"/>
    <property type="match status" value="1"/>
</dbReference>